<sequence length="208" mass="23450">MSSAAAFLLSFLPLLHIANGKCYLPEAGLTLIGHDYRRFSDVDQVSVCARGCLSDCACFGFVWFKNGTCTLKSRSLDSGVTADEDARFGLCIDEEDPDRDRLWDHEFTGEDVKIHMKVHRDECGAIFAEDPDRDRLWDHEFTGEDVKIHMKVHRDECAAMCLKDESSSTLYSWTPNRLASSIGMCRCKGRMTGVRMRFGATSGFLDRK</sequence>
<evidence type="ECO:0000313" key="4">
    <source>
        <dbReference type="WBParaSite" id="PSAMB.scaffold788size41356.g8717.t1"/>
    </source>
</evidence>
<organism evidence="3 4">
    <name type="scientific">Plectus sambesii</name>
    <dbReference type="NCBI Taxonomy" id="2011161"/>
    <lineage>
        <taxon>Eukaryota</taxon>
        <taxon>Metazoa</taxon>
        <taxon>Ecdysozoa</taxon>
        <taxon>Nematoda</taxon>
        <taxon>Chromadorea</taxon>
        <taxon>Plectida</taxon>
        <taxon>Plectina</taxon>
        <taxon>Plectoidea</taxon>
        <taxon>Plectidae</taxon>
        <taxon>Plectus</taxon>
    </lineage>
</organism>
<dbReference type="InterPro" id="IPR003609">
    <property type="entry name" value="Pan_app"/>
</dbReference>
<dbReference type="WBParaSite" id="PSAMB.scaffold788size41356.g8717.t1">
    <property type="protein sequence ID" value="PSAMB.scaffold788size41356.g8717.t1"/>
    <property type="gene ID" value="PSAMB.scaffold788size41356.g8717"/>
</dbReference>
<feature type="chain" id="PRO_5037022554" evidence="1">
    <location>
        <begin position="21"/>
        <end position="208"/>
    </location>
</feature>
<name>A0A914XEG2_9BILA</name>
<evidence type="ECO:0000259" key="2">
    <source>
        <dbReference type="PROSITE" id="PS50948"/>
    </source>
</evidence>
<evidence type="ECO:0000313" key="3">
    <source>
        <dbReference type="Proteomes" id="UP000887566"/>
    </source>
</evidence>
<accession>A0A914XEG2</accession>
<feature type="signal peptide" evidence="1">
    <location>
        <begin position="1"/>
        <end position="20"/>
    </location>
</feature>
<protein>
    <submittedName>
        <fullName evidence="4">Apple domain-containing protein</fullName>
    </submittedName>
</protein>
<dbReference type="PROSITE" id="PS50948">
    <property type="entry name" value="PAN"/>
    <property type="match status" value="1"/>
</dbReference>
<keyword evidence="3" id="KW-1185">Reference proteome</keyword>
<evidence type="ECO:0000256" key="1">
    <source>
        <dbReference type="SAM" id="SignalP"/>
    </source>
</evidence>
<feature type="domain" description="Apple" evidence="2">
    <location>
        <begin position="22"/>
        <end position="91"/>
    </location>
</feature>
<dbReference type="AlphaFoldDB" id="A0A914XEG2"/>
<reference evidence="4" key="1">
    <citation type="submission" date="2022-11" db="UniProtKB">
        <authorList>
            <consortium name="WormBaseParasite"/>
        </authorList>
    </citation>
    <scope>IDENTIFICATION</scope>
</reference>
<dbReference type="Gene3D" id="3.50.4.10">
    <property type="entry name" value="Hepatocyte Growth Factor"/>
    <property type="match status" value="1"/>
</dbReference>
<proteinExistence type="predicted"/>
<dbReference type="Proteomes" id="UP000887566">
    <property type="component" value="Unplaced"/>
</dbReference>
<keyword evidence="1" id="KW-0732">Signal</keyword>